<gene>
    <name evidence="8" type="ORF">SAMN04487997_3084</name>
</gene>
<dbReference type="PROSITE" id="PS00704">
    <property type="entry name" value="PROK_CO2_ANHYDRASE_1"/>
    <property type="match status" value="1"/>
</dbReference>
<sequence>MPHTLKELLANNRRWAANVTAADPHFFEQLSQQQAPKYLWIGCSDSRVPATQIVDLPPGEIFVHRNVANVVVHTDLNALSTIQFAVDVLKVEHILVVGHYGCGGVGAVLRRDRLGLIDNWLRHVKDVAFKHADALQADVPFAARHDRLCELNAIEQALNVCGTSIVQDAWERGQKLAVHSWIYGLTDGHMHDLGLVVTGREDMGEAYRRALEGMAERWRAKA</sequence>
<evidence type="ECO:0000256" key="2">
    <source>
        <dbReference type="ARBA" id="ARBA00022723"/>
    </source>
</evidence>
<dbReference type="AlphaFoldDB" id="A0A1H6YBZ5"/>
<keyword evidence="4 7" id="KW-0456">Lyase</keyword>
<dbReference type="SMART" id="SM00947">
    <property type="entry name" value="Pro_CA"/>
    <property type="match status" value="1"/>
</dbReference>
<dbReference type="Pfam" id="PF00484">
    <property type="entry name" value="Pro_CA"/>
    <property type="match status" value="1"/>
</dbReference>
<feature type="binding site" evidence="6">
    <location>
        <position position="102"/>
    </location>
    <ligand>
        <name>Zn(2+)</name>
        <dbReference type="ChEBI" id="CHEBI:29105"/>
    </ligand>
</feature>
<dbReference type="Proteomes" id="UP000199420">
    <property type="component" value="Unassembled WGS sequence"/>
</dbReference>
<dbReference type="SUPFAM" id="SSF53056">
    <property type="entry name" value="beta-carbonic anhydrase, cab"/>
    <property type="match status" value="1"/>
</dbReference>
<evidence type="ECO:0000256" key="3">
    <source>
        <dbReference type="ARBA" id="ARBA00022833"/>
    </source>
</evidence>
<comment type="similarity">
    <text evidence="1 7">Belongs to the beta-class carbonic anhydrase family.</text>
</comment>
<keyword evidence="2 6" id="KW-0479">Metal-binding</keyword>
<dbReference type="GO" id="GO:0004089">
    <property type="term" value="F:carbonate dehydratase activity"/>
    <property type="evidence" value="ECO:0007669"/>
    <property type="project" value="UniProtKB-UniRule"/>
</dbReference>
<reference evidence="8 9" key="1">
    <citation type="submission" date="2016-10" db="EMBL/GenBank/DDBJ databases">
        <authorList>
            <person name="de Groot N.N."/>
        </authorList>
    </citation>
    <scope>NUCLEOTIDE SEQUENCE [LARGE SCALE GENOMIC DNA]</scope>
    <source>
        <strain evidence="8 9">DSM 26515</strain>
    </source>
</reference>
<feature type="binding site" evidence="6">
    <location>
        <position position="45"/>
    </location>
    <ligand>
        <name>Zn(2+)</name>
        <dbReference type="ChEBI" id="CHEBI:29105"/>
    </ligand>
</feature>
<dbReference type="OrthoDB" id="9797527at2"/>
<dbReference type="InterPro" id="IPR036874">
    <property type="entry name" value="Carbonic_anhydrase_sf"/>
</dbReference>
<keyword evidence="3 6" id="KW-0862">Zinc</keyword>
<feature type="binding site" evidence="6">
    <location>
        <position position="99"/>
    </location>
    <ligand>
        <name>Zn(2+)</name>
        <dbReference type="ChEBI" id="CHEBI:29105"/>
    </ligand>
</feature>
<dbReference type="InterPro" id="IPR015892">
    <property type="entry name" value="Carbonic_anhydrase_CS"/>
</dbReference>
<comment type="catalytic activity">
    <reaction evidence="5 7">
        <text>hydrogencarbonate + H(+) = CO2 + H2O</text>
        <dbReference type="Rhea" id="RHEA:10748"/>
        <dbReference type="ChEBI" id="CHEBI:15377"/>
        <dbReference type="ChEBI" id="CHEBI:15378"/>
        <dbReference type="ChEBI" id="CHEBI:16526"/>
        <dbReference type="ChEBI" id="CHEBI:17544"/>
        <dbReference type="EC" id="4.2.1.1"/>
    </reaction>
</comment>
<comment type="cofactor">
    <cofactor evidence="6">
        <name>Zn(2+)</name>
        <dbReference type="ChEBI" id="CHEBI:29105"/>
    </cofactor>
    <text evidence="6">Binds 1 zinc ion per subunit.</text>
</comment>
<keyword evidence="9" id="KW-1185">Reference proteome</keyword>
<evidence type="ECO:0000313" key="8">
    <source>
        <dbReference type="EMBL" id="SEJ34690.1"/>
    </source>
</evidence>
<dbReference type="PANTHER" id="PTHR11002:SF76">
    <property type="entry name" value="CARBONIC ANHYDRASE"/>
    <property type="match status" value="1"/>
</dbReference>
<evidence type="ECO:0000256" key="7">
    <source>
        <dbReference type="RuleBase" id="RU003956"/>
    </source>
</evidence>
<protein>
    <recommendedName>
        <fullName evidence="7">Carbonic anhydrase</fullName>
        <ecNumber evidence="7">4.2.1.1</ecNumber>
    </recommendedName>
    <alternativeName>
        <fullName evidence="7">Carbonate dehydratase</fullName>
    </alternativeName>
</protein>
<organism evidence="8 9">
    <name type="scientific">Frateuria terrea</name>
    <dbReference type="NCBI Taxonomy" id="529704"/>
    <lineage>
        <taxon>Bacteria</taxon>
        <taxon>Pseudomonadati</taxon>
        <taxon>Pseudomonadota</taxon>
        <taxon>Gammaproteobacteria</taxon>
        <taxon>Lysobacterales</taxon>
        <taxon>Rhodanobacteraceae</taxon>
        <taxon>Frateuria</taxon>
    </lineage>
</organism>
<accession>A0A1H6YBZ5</accession>
<evidence type="ECO:0000256" key="1">
    <source>
        <dbReference type="ARBA" id="ARBA00006217"/>
    </source>
</evidence>
<dbReference type="GO" id="GO:0008270">
    <property type="term" value="F:zinc ion binding"/>
    <property type="evidence" value="ECO:0007669"/>
    <property type="project" value="UniProtKB-UniRule"/>
</dbReference>
<proteinExistence type="inferred from homology"/>
<dbReference type="CDD" id="cd00883">
    <property type="entry name" value="beta_CA_cladeA"/>
    <property type="match status" value="1"/>
</dbReference>
<dbReference type="GO" id="GO:0015976">
    <property type="term" value="P:carbon utilization"/>
    <property type="evidence" value="ECO:0007669"/>
    <property type="project" value="InterPro"/>
</dbReference>
<dbReference type="PANTHER" id="PTHR11002">
    <property type="entry name" value="CARBONIC ANHYDRASE"/>
    <property type="match status" value="1"/>
</dbReference>
<feature type="binding site" evidence="6">
    <location>
        <position position="43"/>
    </location>
    <ligand>
        <name>Zn(2+)</name>
        <dbReference type="ChEBI" id="CHEBI:29105"/>
    </ligand>
</feature>
<evidence type="ECO:0000256" key="6">
    <source>
        <dbReference type="PIRSR" id="PIRSR601765-1"/>
    </source>
</evidence>
<dbReference type="EMBL" id="FNYC01000006">
    <property type="protein sequence ID" value="SEJ34690.1"/>
    <property type="molecule type" value="Genomic_DNA"/>
</dbReference>
<dbReference type="Gene3D" id="3.40.1050.10">
    <property type="entry name" value="Carbonic anhydrase"/>
    <property type="match status" value="1"/>
</dbReference>
<evidence type="ECO:0000256" key="4">
    <source>
        <dbReference type="ARBA" id="ARBA00023239"/>
    </source>
</evidence>
<comment type="function">
    <text evidence="7">Reversible hydration of carbon dioxide.</text>
</comment>
<dbReference type="InterPro" id="IPR001765">
    <property type="entry name" value="Carbonic_anhydrase"/>
</dbReference>
<dbReference type="RefSeq" id="WP_091337124.1">
    <property type="nucleotide sequence ID" value="NZ_FNYC01000006.1"/>
</dbReference>
<dbReference type="NCBIfam" id="NF007756">
    <property type="entry name" value="PRK10437.1"/>
    <property type="match status" value="1"/>
</dbReference>
<dbReference type="EC" id="4.2.1.1" evidence="7"/>
<evidence type="ECO:0000256" key="5">
    <source>
        <dbReference type="ARBA" id="ARBA00048348"/>
    </source>
</evidence>
<dbReference type="PROSITE" id="PS00705">
    <property type="entry name" value="PROK_CO2_ANHYDRASE_2"/>
    <property type="match status" value="1"/>
</dbReference>
<dbReference type="FunFam" id="3.40.1050.10:FF:000001">
    <property type="entry name" value="Carbonic anhydrase"/>
    <property type="match status" value="1"/>
</dbReference>
<dbReference type="STRING" id="529704.SAMN02927913_2357"/>
<evidence type="ECO:0000313" key="9">
    <source>
        <dbReference type="Proteomes" id="UP000199420"/>
    </source>
</evidence>
<name>A0A1H6YBZ5_9GAMM</name>